<dbReference type="OrthoDB" id="7809559at2"/>
<dbReference type="eggNOG" id="COG2146">
    <property type="taxonomic scope" value="Bacteria"/>
</dbReference>
<dbReference type="Proteomes" id="UP000005952">
    <property type="component" value="Chromosome"/>
</dbReference>
<dbReference type="SUPFAM" id="SSF55424">
    <property type="entry name" value="FAD/NAD-linked reductases, dimerisation (C-terminal) domain"/>
    <property type="match status" value="1"/>
</dbReference>
<dbReference type="Pfam" id="PF00355">
    <property type="entry name" value="Rieske"/>
    <property type="match status" value="1"/>
</dbReference>
<protein>
    <submittedName>
        <fullName evidence="10">FAD-dependent pyridine nucleotide-disulfide oxidoreductase</fullName>
    </submittedName>
</protein>
<reference evidence="10 11" key="1">
    <citation type="journal article" date="2013" name="Genome Announc.">
        <title>Genome sequences for three denitrifying bacterial strains isolated from a uranium- and nitrate-contaminated subsurface environment.</title>
        <authorList>
            <person name="Venkatramanan R."/>
            <person name="Prakash O."/>
            <person name="Woyke T."/>
            <person name="Chain P."/>
            <person name="Goodwin L.A."/>
            <person name="Watson D."/>
            <person name="Brooks S."/>
            <person name="Kostka J.E."/>
            <person name="Green S.J."/>
        </authorList>
    </citation>
    <scope>NUCLEOTIDE SEQUENCE [LARGE SCALE GENOMIC DNA]</scope>
    <source>
        <strain evidence="10 11">1NES1</strain>
    </source>
</reference>
<dbReference type="InterPro" id="IPR036922">
    <property type="entry name" value="Rieske_2Fe-2S_sf"/>
</dbReference>
<dbReference type="PRINTS" id="PR00411">
    <property type="entry name" value="PNDRDTASEI"/>
</dbReference>
<dbReference type="InterPro" id="IPR036188">
    <property type="entry name" value="FAD/NAD-bd_sf"/>
</dbReference>
<keyword evidence="11" id="KW-1185">Reference proteome</keyword>
<dbReference type="Pfam" id="PF14759">
    <property type="entry name" value="Reductase_C"/>
    <property type="match status" value="1"/>
</dbReference>
<keyword evidence="3" id="KW-0001">2Fe-2S</keyword>
<keyword evidence="4" id="KW-0479">Metal-binding</keyword>
<dbReference type="PANTHER" id="PTHR43557">
    <property type="entry name" value="APOPTOSIS-INDUCING FACTOR 1"/>
    <property type="match status" value="1"/>
</dbReference>
<dbReference type="STRING" id="670307.HYPDE_38393"/>
<keyword evidence="5" id="KW-0274">FAD</keyword>
<dbReference type="PRINTS" id="PR00368">
    <property type="entry name" value="FADPNR"/>
</dbReference>
<evidence type="ECO:0000256" key="7">
    <source>
        <dbReference type="ARBA" id="ARBA00023004"/>
    </source>
</evidence>
<gene>
    <name evidence="10" type="ORF">HYPDE_38393</name>
</gene>
<dbReference type="InterPro" id="IPR016156">
    <property type="entry name" value="FAD/NAD-linked_Rdtase_dimer_sf"/>
</dbReference>
<dbReference type="eggNOG" id="COG0446">
    <property type="taxonomic scope" value="Bacteria"/>
</dbReference>
<evidence type="ECO:0000256" key="8">
    <source>
        <dbReference type="ARBA" id="ARBA00023014"/>
    </source>
</evidence>
<dbReference type="Gene3D" id="3.30.390.30">
    <property type="match status" value="1"/>
</dbReference>
<comment type="cofactor">
    <cofactor evidence="1">
        <name>FAD</name>
        <dbReference type="ChEBI" id="CHEBI:57692"/>
    </cofactor>
</comment>
<dbReference type="Gene3D" id="2.102.10.10">
    <property type="entry name" value="Rieske [2Fe-2S] iron-sulphur domain"/>
    <property type="match status" value="1"/>
</dbReference>
<keyword evidence="7" id="KW-0408">Iron</keyword>
<dbReference type="PANTHER" id="PTHR43557:SF2">
    <property type="entry name" value="RIESKE DOMAIN-CONTAINING PROTEIN-RELATED"/>
    <property type="match status" value="1"/>
</dbReference>
<dbReference type="GO" id="GO:0051537">
    <property type="term" value="F:2 iron, 2 sulfur cluster binding"/>
    <property type="evidence" value="ECO:0007669"/>
    <property type="project" value="UniProtKB-KW"/>
</dbReference>
<dbReference type="GO" id="GO:0016651">
    <property type="term" value="F:oxidoreductase activity, acting on NAD(P)H"/>
    <property type="evidence" value="ECO:0007669"/>
    <property type="project" value="TreeGrafter"/>
</dbReference>
<dbReference type="InterPro" id="IPR017941">
    <property type="entry name" value="Rieske_2Fe-2S"/>
</dbReference>
<dbReference type="PROSITE" id="PS51296">
    <property type="entry name" value="RIESKE"/>
    <property type="match status" value="1"/>
</dbReference>
<organism evidence="10 11">
    <name type="scientific">Hyphomicrobium denitrificans 1NES1</name>
    <dbReference type="NCBI Taxonomy" id="670307"/>
    <lineage>
        <taxon>Bacteria</taxon>
        <taxon>Pseudomonadati</taxon>
        <taxon>Pseudomonadota</taxon>
        <taxon>Alphaproteobacteria</taxon>
        <taxon>Hyphomicrobiales</taxon>
        <taxon>Hyphomicrobiaceae</taxon>
        <taxon>Hyphomicrobium</taxon>
    </lineage>
</organism>
<evidence type="ECO:0000256" key="4">
    <source>
        <dbReference type="ARBA" id="ARBA00022723"/>
    </source>
</evidence>
<dbReference type="AlphaFoldDB" id="N0BGS8"/>
<dbReference type="KEGG" id="hdt:HYPDE_38393"/>
<feature type="domain" description="Rieske" evidence="9">
    <location>
        <begin position="14"/>
        <end position="109"/>
    </location>
</feature>
<evidence type="ECO:0000256" key="6">
    <source>
        <dbReference type="ARBA" id="ARBA00023002"/>
    </source>
</evidence>
<accession>N0BGS8</accession>
<dbReference type="GO" id="GO:0046872">
    <property type="term" value="F:metal ion binding"/>
    <property type="evidence" value="ECO:0007669"/>
    <property type="project" value="UniProtKB-KW"/>
</dbReference>
<proteinExistence type="predicted"/>
<dbReference type="GO" id="GO:0005737">
    <property type="term" value="C:cytoplasm"/>
    <property type="evidence" value="ECO:0007669"/>
    <property type="project" value="TreeGrafter"/>
</dbReference>
<dbReference type="Pfam" id="PF07992">
    <property type="entry name" value="Pyr_redox_2"/>
    <property type="match status" value="1"/>
</dbReference>
<dbReference type="SUPFAM" id="SSF50022">
    <property type="entry name" value="ISP domain"/>
    <property type="match status" value="1"/>
</dbReference>
<dbReference type="Gene3D" id="3.50.50.60">
    <property type="entry name" value="FAD/NAD(P)-binding domain"/>
    <property type="match status" value="2"/>
</dbReference>
<evidence type="ECO:0000313" key="10">
    <source>
        <dbReference type="EMBL" id="AGK59350.1"/>
    </source>
</evidence>
<keyword evidence="2" id="KW-0285">Flavoprotein</keyword>
<dbReference type="InterPro" id="IPR023753">
    <property type="entry name" value="FAD/NAD-binding_dom"/>
</dbReference>
<dbReference type="SUPFAM" id="SSF51905">
    <property type="entry name" value="FAD/NAD(P)-binding domain"/>
    <property type="match status" value="2"/>
</dbReference>
<evidence type="ECO:0000256" key="2">
    <source>
        <dbReference type="ARBA" id="ARBA00022630"/>
    </source>
</evidence>
<keyword evidence="6" id="KW-0560">Oxidoreductase</keyword>
<dbReference type="HOGENOM" id="CLU_003291_4_2_5"/>
<keyword evidence="8" id="KW-0411">Iron-sulfur</keyword>
<dbReference type="RefSeq" id="WP_015599365.1">
    <property type="nucleotide sequence ID" value="NC_021172.1"/>
</dbReference>
<dbReference type="InterPro" id="IPR028202">
    <property type="entry name" value="Reductase_C"/>
</dbReference>
<evidence type="ECO:0000259" key="9">
    <source>
        <dbReference type="PROSITE" id="PS51296"/>
    </source>
</evidence>
<dbReference type="InterPro" id="IPR050446">
    <property type="entry name" value="FAD-oxidoreductase/Apoptosis"/>
</dbReference>
<sequence>MSSSEQQLSGPDFTRGIPASDIPDGGMLLGHVGGEAVLLAKRGTELFAIGATCTHYNGPLAEGLMVDDTVRCPWHHACFSLRTGEAVRAPALNPVACFRIEESGSTIFVREKTEKAPAQQVKPDTHIRSVVIIGGGAAGNAAAEMLRRQDFKGSVTMLSADDALPYDRPNLSKDYLAGNASEDWIPLRSQDFYKEQNIDVRLNARVMAIDTVERELVLADGSRIAFDALLLATGAAPFRLDIPGAELPHVHYLRTLDDSRALIAKTRDAKRAVVIGASFIGLETAASLRTRGIDVHVVGPQSRPLERVLGAELGDMVREIHEAHGVVFHFGTMAAAIDKDMVTLKSGERLPADLVVAGIGVRPDVELAKTAGLAVDNGIVVDQYLQTSIPGIYAAGDIARWPDPHSGGLIRVEHWVVAERQGQTAAINMIGGRQPFDAVPFFWSQHFDVTVSYVGHAEKWDKVEIEGNPAARDCKVTYLQSGRKLAVATVSRDLESLRAETELERT</sequence>
<evidence type="ECO:0000313" key="11">
    <source>
        <dbReference type="Proteomes" id="UP000005952"/>
    </source>
</evidence>
<name>N0BGS8_9HYPH</name>
<evidence type="ECO:0000256" key="1">
    <source>
        <dbReference type="ARBA" id="ARBA00001974"/>
    </source>
</evidence>
<evidence type="ECO:0000256" key="3">
    <source>
        <dbReference type="ARBA" id="ARBA00022714"/>
    </source>
</evidence>
<dbReference type="EMBL" id="CP005587">
    <property type="protein sequence ID" value="AGK59350.1"/>
    <property type="molecule type" value="Genomic_DNA"/>
</dbReference>
<evidence type="ECO:0000256" key="5">
    <source>
        <dbReference type="ARBA" id="ARBA00022827"/>
    </source>
</evidence>
<dbReference type="CDD" id="cd03478">
    <property type="entry name" value="Rieske_AIFL_N"/>
    <property type="match status" value="1"/>
</dbReference>